<dbReference type="EMBL" id="LAVV01003443">
    <property type="protein sequence ID" value="KNZ62142.1"/>
    <property type="molecule type" value="Genomic_DNA"/>
</dbReference>
<evidence type="ECO:0008006" key="3">
    <source>
        <dbReference type="Google" id="ProtNLM"/>
    </source>
</evidence>
<comment type="caution">
    <text evidence="1">The sequence shown here is derived from an EMBL/GenBank/DDBJ whole genome shotgun (WGS) entry which is preliminary data.</text>
</comment>
<dbReference type="AlphaFoldDB" id="A0A0L6VNH7"/>
<evidence type="ECO:0000313" key="1">
    <source>
        <dbReference type="EMBL" id="KNZ62142.1"/>
    </source>
</evidence>
<dbReference type="VEuPathDB" id="FungiDB:VP01_1309g4"/>
<dbReference type="OrthoDB" id="2504957at2759"/>
<reference evidence="1 2" key="1">
    <citation type="submission" date="2015-08" db="EMBL/GenBank/DDBJ databases">
        <title>Next Generation Sequencing and Analysis of the Genome of Puccinia sorghi L Schw, the Causal Agent of Maize Common Rust.</title>
        <authorList>
            <person name="Rochi L."/>
            <person name="Burguener G."/>
            <person name="Darino M."/>
            <person name="Turjanski A."/>
            <person name="Kreff E."/>
            <person name="Dieguez M.J."/>
            <person name="Sacco F."/>
        </authorList>
    </citation>
    <scope>NUCLEOTIDE SEQUENCE [LARGE SCALE GENOMIC DNA]</scope>
    <source>
        <strain evidence="1 2">RO10H11247</strain>
    </source>
</reference>
<evidence type="ECO:0000313" key="2">
    <source>
        <dbReference type="Proteomes" id="UP000037035"/>
    </source>
</evidence>
<name>A0A0L6VNH7_9BASI</name>
<dbReference type="Proteomes" id="UP000037035">
    <property type="component" value="Unassembled WGS sequence"/>
</dbReference>
<sequence length="70" mass="8326">HLCIDDPERSQKKHFLDVINLTYKRHTTDNIFSAIKYLLRSKNFGFDQICAVVTDSPFNMAELWVIYQYL</sequence>
<proteinExistence type="predicted"/>
<feature type="non-terminal residue" evidence="1">
    <location>
        <position position="1"/>
    </location>
</feature>
<protein>
    <recommendedName>
        <fullName evidence="3">MULE transposase domain-containing protein</fullName>
    </recommendedName>
</protein>
<gene>
    <name evidence="1" type="ORF">VP01_1309g4</name>
</gene>
<accession>A0A0L6VNH7</accession>
<keyword evidence="2" id="KW-1185">Reference proteome</keyword>
<organism evidence="1 2">
    <name type="scientific">Puccinia sorghi</name>
    <dbReference type="NCBI Taxonomy" id="27349"/>
    <lineage>
        <taxon>Eukaryota</taxon>
        <taxon>Fungi</taxon>
        <taxon>Dikarya</taxon>
        <taxon>Basidiomycota</taxon>
        <taxon>Pucciniomycotina</taxon>
        <taxon>Pucciniomycetes</taxon>
        <taxon>Pucciniales</taxon>
        <taxon>Pucciniaceae</taxon>
        <taxon>Puccinia</taxon>
    </lineage>
</organism>